<feature type="compositionally biased region" description="Basic and acidic residues" evidence="1">
    <location>
        <begin position="8"/>
        <end position="27"/>
    </location>
</feature>
<evidence type="ECO:0000313" key="2">
    <source>
        <dbReference type="EMBL" id="KKP65539.1"/>
    </source>
</evidence>
<dbReference type="AlphaFoldDB" id="A0A0G0B860"/>
<organism evidence="2 3">
    <name type="scientific">Candidatus Nomurabacteria bacterium GW2011_GWE1_35_16</name>
    <dbReference type="NCBI Taxonomy" id="1618761"/>
    <lineage>
        <taxon>Bacteria</taxon>
        <taxon>Candidatus Nomuraibacteriota</taxon>
    </lineage>
</organism>
<feature type="non-terminal residue" evidence="2">
    <location>
        <position position="1"/>
    </location>
</feature>
<dbReference type="Proteomes" id="UP000034952">
    <property type="component" value="Unassembled WGS sequence"/>
</dbReference>
<dbReference type="EMBL" id="LBPY01000025">
    <property type="protein sequence ID" value="KKP65539.1"/>
    <property type="molecule type" value="Genomic_DNA"/>
</dbReference>
<name>A0A0G0B860_9BACT</name>
<proteinExistence type="predicted"/>
<comment type="caution">
    <text evidence="2">The sequence shown here is derived from an EMBL/GenBank/DDBJ whole genome shotgun (WGS) entry which is preliminary data.</text>
</comment>
<accession>A0A0G0B860</accession>
<evidence type="ECO:0000313" key="3">
    <source>
        <dbReference type="Proteomes" id="UP000034952"/>
    </source>
</evidence>
<sequence length="27" mass="3168">QEALKAANKPDEKKEPQDKKKTENRSR</sequence>
<feature type="region of interest" description="Disordered" evidence="1">
    <location>
        <begin position="1"/>
        <end position="27"/>
    </location>
</feature>
<reference evidence="2 3" key="1">
    <citation type="journal article" date="2015" name="Nature">
        <title>rRNA introns, odd ribosomes, and small enigmatic genomes across a large radiation of phyla.</title>
        <authorList>
            <person name="Brown C.T."/>
            <person name="Hug L.A."/>
            <person name="Thomas B.C."/>
            <person name="Sharon I."/>
            <person name="Castelle C.J."/>
            <person name="Singh A."/>
            <person name="Wilkins M.J."/>
            <person name="Williams K.H."/>
            <person name="Banfield J.F."/>
        </authorList>
    </citation>
    <scope>NUCLEOTIDE SEQUENCE [LARGE SCALE GENOMIC DNA]</scope>
</reference>
<protein>
    <submittedName>
        <fullName evidence="2">Uncharacterized protein</fullName>
    </submittedName>
</protein>
<gene>
    <name evidence="2" type="ORF">UR64_C0025G0001</name>
</gene>
<evidence type="ECO:0000256" key="1">
    <source>
        <dbReference type="SAM" id="MobiDB-lite"/>
    </source>
</evidence>